<name>A0A0J6WTC7_9FIRM</name>
<dbReference type="CDD" id="cd14332">
    <property type="entry name" value="UBA_RuvA_C"/>
    <property type="match status" value="1"/>
</dbReference>
<evidence type="ECO:0000256" key="1">
    <source>
        <dbReference type="ARBA" id="ARBA00022490"/>
    </source>
</evidence>
<evidence type="ECO:0000256" key="2">
    <source>
        <dbReference type="ARBA" id="ARBA00022763"/>
    </source>
</evidence>
<dbReference type="HAMAP" id="MF_00031">
    <property type="entry name" value="DNA_HJ_migration_RuvA"/>
    <property type="match status" value="1"/>
</dbReference>
<dbReference type="GO" id="GO:0005524">
    <property type="term" value="F:ATP binding"/>
    <property type="evidence" value="ECO:0007669"/>
    <property type="project" value="InterPro"/>
</dbReference>
<dbReference type="SMART" id="SM00278">
    <property type="entry name" value="HhH1"/>
    <property type="match status" value="2"/>
</dbReference>
<dbReference type="InterPro" id="IPR012340">
    <property type="entry name" value="NA-bd_OB-fold"/>
</dbReference>
<dbReference type="OrthoDB" id="5293449at2"/>
<keyword evidence="2 6" id="KW-0227">DNA damage</keyword>
<dbReference type="InterPro" id="IPR003583">
    <property type="entry name" value="Hlx-hairpin-Hlx_DNA-bd_motif"/>
</dbReference>
<comment type="caution">
    <text evidence="6">Lacks conserved residue(s) required for the propagation of feature annotation.</text>
</comment>
<evidence type="ECO:0000256" key="5">
    <source>
        <dbReference type="ARBA" id="ARBA00023204"/>
    </source>
</evidence>
<comment type="subunit">
    <text evidence="6">Homotetramer. Forms an RuvA(8)-RuvB(12)-Holliday junction (HJ) complex. HJ DNA is sandwiched between 2 RuvA tetramers; dsDNA enters through RuvA and exits via RuvB. An RuvB hexamer assembles on each DNA strand where it exits the tetramer. Each RuvB hexamer is contacted by two RuvA subunits (via domain III) on 2 adjacent RuvB subunits; this complex drives branch migration. In the full resolvosome a probable DNA-RuvA(4)-RuvB(12)-RuvC(2) complex forms which resolves the HJ.</text>
</comment>
<evidence type="ECO:0000256" key="6">
    <source>
        <dbReference type="HAMAP-Rule" id="MF_00031"/>
    </source>
</evidence>
<keyword evidence="8" id="KW-0547">Nucleotide-binding</keyword>
<keyword evidence="8" id="KW-0067">ATP-binding</keyword>
<keyword evidence="8" id="KW-0378">Hydrolase</keyword>
<keyword evidence="4 6" id="KW-0233">DNA recombination</keyword>
<dbReference type="Gene3D" id="2.40.50.140">
    <property type="entry name" value="Nucleic acid-binding proteins"/>
    <property type="match status" value="1"/>
</dbReference>
<comment type="function">
    <text evidence="6">The RuvA-RuvB-RuvC complex processes Holliday junction (HJ) DNA during genetic recombination and DNA repair, while the RuvA-RuvB complex plays an important role in the rescue of blocked DNA replication forks via replication fork reversal (RFR). RuvA specifically binds to HJ cruciform DNA, conferring on it an open structure. The RuvB hexamer acts as an ATP-dependent pump, pulling dsDNA into and through the RuvAB complex. HJ branch migration allows RuvC to scan DNA until it finds its consensus sequence, where it cleaves and resolves the cruciform DNA.</text>
</comment>
<protein>
    <recommendedName>
        <fullName evidence="6">Holliday junction branch migration complex subunit RuvA</fullName>
    </recommendedName>
</protein>
<comment type="similarity">
    <text evidence="6">Belongs to the RuvA family.</text>
</comment>
<keyword evidence="3 6" id="KW-0238">DNA-binding</keyword>
<dbReference type="GO" id="GO:0009379">
    <property type="term" value="C:Holliday junction helicase complex"/>
    <property type="evidence" value="ECO:0007669"/>
    <property type="project" value="InterPro"/>
</dbReference>
<dbReference type="PATRIC" id="fig|1122219.3.peg.2287"/>
<dbReference type="Pfam" id="PF07499">
    <property type="entry name" value="RuvA_C"/>
    <property type="match status" value="1"/>
</dbReference>
<dbReference type="EMBL" id="LEKT01000046">
    <property type="protein sequence ID" value="KMO85774.1"/>
    <property type="molecule type" value="Genomic_DNA"/>
</dbReference>
<keyword evidence="9" id="KW-1185">Reference proteome</keyword>
<dbReference type="STRING" id="39029.BSR42_07135"/>
<organism evidence="8 9">
    <name type="scientific">Megasphaera cerevisiae DSM 20462</name>
    <dbReference type="NCBI Taxonomy" id="1122219"/>
    <lineage>
        <taxon>Bacteria</taxon>
        <taxon>Bacillati</taxon>
        <taxon>Bacillota</taxon>
        <taxon>Negativicutes</taxon>
        <taxon>Veillonellales</taxon>
        <taxon>Veillonellaceae</taxon>
        <taxon>Megasphaera</taxon>
    </lineage>
</organism>
<dbReference type="InParanoid" id="A0A0J6WTC7"/>
<keyword evidence="8" id="KW-0347">Helicase</keyword>
<dbReference type="Gene3D" id="1.10.8.10">
    <property type="entry name" value="DNA helicase RuvA subunit, C-terminal domain"/>
    <property type="match status" value="1"/>
</dbReference>
<accession>A0A0J6WTC7</accession>
<dbReference type="NCBIfam" id="TIGR00084">
    <property type="entry name" value="ruvA"/>
    <property type="match status" value="1"/>
</dbReference>
<proteinExistence type="inferred from homology"/>
<evidence type="ECO:0000313" key="9">
    <source>
        <dbReference type="Proteomes" id="UP000036503"/>
    </source>
</evidence>
<dbReference type="GO" id="GO:0006281">
    <property type="term" value="P:DNA repair"/>
    <property type="evidence" value="ECO:0007669"/>
    <property type="project" value="UniProtKB-UniRule"/>
</dbReference>
<dbReference type="SUPFAM" id="SSF46929">
    <property type="entry name" value="DNA helicase RuvA subunit, C-terminal domain"/>
    <property type="match status" value="1"/>
</dbReference>
<reference evidence="8 9" key="1">
    <citation type="submission" date="2015-06" db="EMBL/GenBank/DDBJ databases">
        <title>Draft genome sequence of beer spoilage bacterium Megasphaera cerevisiae type strain 20462.</title>
        <authorList>
            <person name="Kutumbaka K."/>
            <person name="Pasmowitz J."/>
            <person name="Mategko J."/>
            <person name="Reyes D."/>
            <person name="Friedrich A."/>
            <person name="Han S."/>
            <person name="Martens-Habbena W."/>
            <person name="Neal-McKinney J."/>
            <person name="Janagama H.K."/>
            <person name="Nadala C."/>
            <person name="Samadpour M."/>
        </authorList>
    </citation>
    <scope>NUCLEOTIDE SEQUENCE [LARGE SCALE GENOMIC DNA]</scope>
    <source>
        <strain evidence="8 9">DSM 20462</strain>
    </source>
</reference>
<evidence type="ECO:0000256" key="4">
    <source>
        <dbReference type="ARBA" id="ARBA00023172"/>
    </source>
</evidence>
<dbReference type="FunCoup" id="A0A0J6WTC7">
    <property type="interactions" value="346"/>
</dbReference>
<feature type="region of interest" description="Domain III" evidence="6">
    <location>
        <begin position="150"/>
        <end position="199"/>
    </location>
</feature>
<dbReference type="GO" id="GO:0048476">
    <property type="term" value="C:Holliday junction resolvase complex"/>
    <property type="evidence" value="ECO:0007669"/>
    <property type="project" value="UniProtKB-UniRule"/>
</dbReference>
<sequence>MIGYVKGIVTHIFKGSCFVDVHGVGYRIYIPALTADKLVTGREITLFTYMNVREDAILLYGFATQDEYDVFMLLIGVNGVGPKVALGILSAANPDGFRLAVHQKDIKVLTRMPGIGKKTAERILLELHDKIGPVAGGEAAAVGTLDASLQGIAAEAVAALTSLGYSQQEVLPAVEARAGRCQTVEELLKEVLRALGSGR</sequence>
<feature type="domain" description="Helix-hairpin-helix DNA-binding motif class 1" evidence="7">
    <location>
        <begin position="72"/>
        <end position="91"/>
    </location>
</feature>
<dbReference type="Proteomes" id="UP000036503">
    <property type="component" value="Unassembled WGS sequence"/>
</dbReference>
<comment type="domain">
    <text evidence="6">Has three domains with a flexible linker between the domains II and III and assumes an 'L' shape. Domain III is highly mobile and contacts RuvB.</text>
</comment>
<dbReference type="Pfam" id="PF14520">
    <property type="entry name" value="HHH_5"/>
    <property type="match status" value="1"/>
</dbReference>
<dbReference type="RefSeq" id="WP_048515019.1">
    <property type="nucleotide sequence ID" value="NZ_FUXD01000039.1"/>
</dbReference>
<dbReference type="Pfam" id="PF01330">
    <property type="entry name" value="RuvA_N"/>
    <property type="match status" value="1"/>
</dbReference>
<dbReference type="InterPro" id="IPR036267">
    <property type="entry name" value="RuvA_C_sf"/>
</dbReference>
<dbReference type="SUPFAM" id="SSF47781">
    <property type="entry name" value="RuvA domain 2-like"/>
    <property type="match status" value="1"/>
</dbReference>
<dbReference type="Gene3D" id="1.10.150.20">
    <property type="entry name" value="5' to 3' exonuclease, C-terminal subdomain"/>
    <property type="match status" value="1"/>
</dbReference>
<evidence type="ECO:0000256" key="3">
    <source>
        <dbReference type="ARBA" id="ARBA00023125"/>
    </source>
</evidence>
<gene>
    <name evidence="6" type="primary">ruvA</name>
    <name evidence="8" type="ORF">AB840_11650</name>
</gene>
<feature type="domain" description="Helix-hairpin-helix DNA-binding motif class 1" evidence="7">
    <location>
        <begin position="107"/>
        <end position="126"/>
    </location>
</feature>
<dbReference type="GO" id="GO:0009378">
    <property type="term" value="F:four-way junction helicase activity"/>
    <property type="evidence" value="ECO:0007669"/>
    <property type="project" value="InterPro"/>
</dbReference>
<dbReference type="GO" id="GO:0005737">
    <property type="term" value="C:cytoplasm"/>
    <property type="evidence" value="ECO:0007669"/>
    <property type="project" value="UniProtKB-SubCell"/>
</dbReference>
<feature type="region of interest" description="Domain II" evidence="6">
    <location>
        <begin position="64"/>
        <end position="141"/>
    </location>
</feature>
<evidence type="ECO:0000259" key="7">
    <source>
        <dbReference type="SMART" id="SM00278"/>
    </source>
</evidence>
<keyword evidence="5 6" id="KW-0234">DNA repair</keyword>
<comment type="subcellular location">
    <subcellularLocation>
        <location evidence="6">Cytoplasm</location>
    </subcellularLocation>
</comment>
<dbReference type="GO" id="GO:0000400">
    <property type="term" value="F:four-way junction DNA binding"/>
    <property type="evidence" value="ECO:0007669"/>
    <property type="project" value="UniProtKB-UniRule"/>
</dbReference>
<evidence type="ECO:0000313" key="8">
    <source>
        <dbReference type="EMBL" id="KMO85774.1"/>
    </source>
</evidence>
<dbReference type="InterPro" id="IPR011114">
    <property type="entry name" value="RuvA_C"/>
</dbReference>
<dbReference type="InterPro" id="IPR000085">
    <property type="entry name" value="RuvA"/>
</dbReference>
<dbReference type="AlphaFoldDB" id="A0A0J6WTC7"/>
<dbReference type="InterPro" id="IPR013849">
    <property type="entry name" value="DNA_helicase_Holl-junc_RuvA_I"/>
</dbReference>
<comment type="caution">
    <text evidence="8">The sequence shown here is derived from an EMBL/GenBank/DDBJ whole genome shotgun (WGS) entry which is preliminary data.</text>
</comment>
<dbReference type="SUPFAM" id="SSF50249">
    <property type="entry name" value="Nucleic acid-binding proteins"/>
    <property type="match status" value="1"/>
</dbReference>
<dbReference type="GO" id="GO:0006310">
    <property type="term" value="P:DNA recombination"/>
    <property type="evidence" value="ECO:0007669"/>
    <property type="project" value="UniProtKB-UniRule"/>
</dbReference>
<keyword evidence="1 6" id="KW-0963">Cytoplasm</keyword>
<dbReference type="InterPro" id="IPR010994">
    <property type="entry name" value="RuvA_2-like"/>
</dbReference>